<comment type="caution">
    <text evidence="2">The sequence shown here is derived from an EMBL/GenBank/DDBJ whole genome shotgun (WGS) entry which is preliminary data.</text>
</comment>
<feature type="domain" description="DUF7793" evidence="1">
    <location>
        <begin position="16"/>
        <end position="122"/>
    </location>
</feature>
<evidence type="ECO:0000259" key="1">
    <source>
        <dbReference type="Pfam" id="PF25056"/>
    </source>
</evidence>
<dbReference type="Gene3D" id="3.40.970.30">
    <property type="entry name" value="yp_829618.1 like domains"/>
    <property type="match status" value="1"/>
</dbReference>
<protein>
    <submittedName>
        <fullName evidence="2">STAS/SEC14 domain-containing protein</fullName>
    </submittedName>
</protein>
<dbReference type="InterPro" id="IPR036513">
    <property type="entry name" value="STAS_dom_sf"/>
</dbReference>
<dbReference type="Proteomes" id="UP000239297">
    <property type="component" value="Unassembled WGS sequence"/>
</dbReference>
<proteinExistence type="predicted"/>
<organism evidence="2 3">
    <name type="scientific">Arthrobacter pityocampae</name>
    <dbReference type="NCBI Taxonomy" id="547334"/>
    <lineage>
        <taxon>Bacteria</taxon>
        <taxon>Bacillati</taxon>
        <taxon>Actinomycetota</taxon>
        <taxon>Actinomycetes</taxon>
        <taxon>Micrococcales</taxon>
        <taxon>Micrococcaceae</taxon>
        <taxon>Arthrobacter</taxon>
    </lineage>
</organism>
<name>A0A2S5IVM9_9MICC</name>
<dbReference type="Pfam" id="PF25056">
    <property type="entry name" value="DUF7793"/>
    <property type="match status" value="1"/>
</dbReference>
<accession>A0A2S5IVM9</accession>
<dbReference type="OrthoDB" id="5114976at2"/>
<dbReference type="EMBL" id="PRKW01000005">
    <property type="protein sequence ID" value="PPB48587.1"/>
    <property type="molecule type" value="Genomic_DNA"/>
</dbReference>
<evidence type="ECO:0000313" key="2">
    <source>
        <dbReference type="EMBL" id="PPB48587.1"/>
    </source>
</evidence>
<dbReference type="AlphaFoldDB" id="A0A2S5IVM9"/>
<keyword evidence="3" id="KW-1185">Reference proteome</keyword>
<reference evidence="2 3" key="1">
    <citation type="journal article" date="2014" name="Int. J. Syst. Evol. Microbiol.">
        <title>Arthrobacter pityocampae sp. nov., isolated from Thaumetopoea pityocampa (Lep., Thaumetopoeidae).</title>
        <authorList>
            <person name="Ince I.A."/>
            <person name="Demirbag Z."/>
            <person name="Kati H."/>
        </authorList>
    </citation>
    <scope>NUCLEOTIDE SEQUENCE [LARGE SCALE GENOMIC DNA]</scope>
    <source>
        <strain evidence="2 3">Tp2</strain>
    </source>
</reference>
<dbReference type="InterPro" id="IPR056695">
    <property type="entry name" value="DUF7793"/>
</dbReference>
<sequence>MPAQRIDGDKAGLELLPNGILHLAWDRDCTITATDAEAAMLAVNTLAEAEGHPMLVDMETTRTVTRDARAVFATPCAASRIALLGSSPVDRMIANFFLGVNSPPCPTRFFTSRHQAVAWLQSGADEHEHPASA</sequence>
<gene>
    <name evidence="2" type="ORF">C4K88_12705</name>
</gene>
<evidence type="ECO:0000313" key="3">
    <source>
        <dbReference type="Proteomes" id="UP000239297"/>
    </source>
</evidence>
<dbReference type="RefSeq" id="WP_104121990.1">
    <property type="nucleotide sequence ID" value="NZ_PRKW01000005.1"/>
</dbReference>
<dbReference type="SUPFAM" id="SSF52091">
    <property type="entry name" value="SpoIIaa-like"/>
    <property type="match status" value="1"/>
</dbReference>
<dbReference type="Gene3D" id="3.40.1680.10">
    <property type="entry name" value="yp_829618.1 domain like"/>
    <property type="match status" value="1"/>
</dbReference>